<comment type="cofactor">
    <cofactor evidence="13">
        <name>Mg(2+)</name>
        <dbReference type="ChEBI" id="CHEBI:18420"/>
    </cofactor>
</comment>
<dbReference type="EC" id="3.1.-.-" evidence="13"/>
<comment type="function">
    <text evidence="13">The heterodimer acts as both an ATP-dependent DNA helicase and an ATP-dependent, dual-direction single-stranded exonuclease. Recognizes the chi site generating a DNA molecule suitable for the initiation of homologous recombination. The AddA nuclease domain is required for chi fragment generation; this subunit has the helicase and 3' -&gt; 5' nuclease activities.</text>
</comment>
<keyword evidence="6 13" id="KW-0269">Exonuclease</keyword>
<comment type="catalytic activity">
    <reaction evidence="12 13">
        <text>ATP + H2O = ADP + phosphate + H(+)</text>
        <dbReference type="Rhea" id="RHEA:13065"/>
        <dbReference type="ChEBI" id="CHEBI:15377"/>
        <dbReference type="ChEBI" id="CHEBI:15378"/>
        <dbReference type="ChEBI" id="CHEBI:30616"/>
        <dbReference type="ChEBI" id="CHEBI:43474"/>
        <dbReference type="ChEBI" id="CHEBI:456216"/>
        <dbReference type="EC" id="5.6.2.4"/>
    </reaction>
</comment>
<dbReference type="OrthoDB" id="9810135at2"/>
<evidence type="ECO:0000256" key="14">
    <source>
        <dbReference type="PROSITE-ProRule" id="PRU00560"/>
    </source>
</evidence>
<evidence type="ECO:0000256" key="7">
    <source>
        <dbReference type="ARBA" id="ARBA00022840"/>
    </source>
</evidence>
<evidence type="ECO:0000259" key="15">
    <source>
        <dbReference type="PROSITE" id="PS51198"/>
    </source>
</evidence>
<evidence type="ECO:0000256" key="11">
    <source>
        <dbReference type="ARBA" id="ARBA00034617"/>
    </source>
</evidence>
<dbReference type="GO" id="GO:0005829">
    <property type="term" value="C:cytosol"/>
    <property type="evidence" value="ECO:0007669"/>
    <property type="project" value="TreeGrafter"/>
</dbReference>
<protein>
    <recommendedName>
        <fullName evidence="13">ATP-dependent helicase/nuclease subunit A</fullName>
        <ecNumber evidence="13">3.1.-.-</ecNumber>
        <ecNumber evidence="13">5.6.2.4</ecNumber>
    </recommendedName>
    <alternativeName>
        <fullName evidence="13">ATP-dependent helicase/nuclease AddA</fullName>
    </alternativeName>
    <alternativeName>
        <fullName evidence="13">DNA 3'-5' helicase AddA</fullName>
    </alternativeName>
</protein>
<evidence type="ECO:0000256" key="5">
    <source>
        <dbReference type="ARBA" id="ARBA00022806"/>
    </source>
</evidence>
<dbReference type="GO" id="GO:0005524">
    <property type="term" value="F:ATP binding"/>
    <property type="evidence" value="ECO:0007669"/>
    <property type="project" value="UniProtKB-UniRule"/>
</dbReference>
<evidence type="ECO:0000256" key="12">
    <source>
        <dbReference type="ARBA" id="ARBA00048988"/>
    </source>
</evidence>
<evidence type="ECO:0000256" key="9">
    <source>
        <dbReference type="ARBA" id="ARBA00023204"/>
    </source>
</evidence>
<evidence type="ECO:0000256" key="2">
    <source>
        <dbReference type="ARBA" id="ARBA00022741"/>
    </source>
</evidence>
<proteinExistence type="inferred from homology"/>
<keyword evidence="10 13" id="KW-0413">Isomerase</keyword>
<feature type="binding site" evidence="14">
    <location>
        <begin position="23"/>
        <end position="30"/>
    </location>
    <ligand>
        <name>ATP</name>
        <dbReference type="ChEBI" id="CHEBI:30616"/>
    </ligand>
</feature>
<dbReference type="HAMAP" id="MF_01451">
    <property type="entry name" value="AddA"/>
    <property type="match status" value="1"/>
</dbReference>
<dbReference type="InterPro" id="IPR014016">
    <property type="entry name" value="UvrD-like_ATP-bd"/>
</dbReference>
<keyword evidence="8 13" id="KW-0238">DNA-binding</keyword>
<dbReference type="EMBL" id="FQTU01000013">
    <property type="protein sequence ID" value="SHF07294.1"/>
    <property type="molecule type" value="Genomic_DNA"/>
</dbReference>
<dbReference type="Gene3D" id="3.90.320.10">
    <property type="match status" value="1"/>
</dbReference>
<organism evidence="17 18">
    <name type="scientific">Alkalibacter saccharofermentans DSM 14828</name>
    <dbReference type="NCBI Taxonomy" id="1120975"/>
    <lineage>
        <taxon>Bacteria</taxon>
        <taxon>Bacillati</taxon>
        <taxon>Bacillota</taxon>
        <taxon>Clostridia</taxon>
        <taxon>Eubacteriales</taxon>
        <taxon>Eubacteriaceae</taxon>
        <taxon>Alkalibacter</taxon>
    </lineage>
</organism>
<dbReference type="InterPro" id="IPR014017">
    <property type="entry name" value="DNA_helicase_UvrD-like_C"/>
</dbReference>
<reference evidence="17 18" key="1">
    <citation type="submission" date="2016-11" db="EMBL/GenBank/DDBJ databases">
        <authorList>
            <person name="Jaros S."/>
            <person name="Januszkiewicz K."/>
            <person name="Wedrychowicz H."/>
        </authorList>
    </citation>
    <scope>NUCLEOTIDE SEQUENCE [LARGE SCALE GENOMIC DNA]</scope>
    <source>
        <strain evidence="17 18">DSM 14828</strain>
    </source>
</reference>
<dbReference type="Proteomes" id="UP000184251">
    <property type="component" value="Unassembled WGS sequence"/>
</dbReference>
<comment type="catalytic activity">
    <reaction evidence="11 13">
        <text>Couples ATP hydrolysis with the unwinding of duplex DNA by translocating in the 3'-5' direction.</text>
        <dbReference type="EC" id="5.6.2.4"/>
    </reaction>
</comment>
<feature type="domain" description="UvrD-like helicase C-terminal" evidence="16">
    <location>
        <begin position="489"/>
        <end position="775"/>
    </location>
</feature>
<dbReference type="STRING" id="1120975.SAMN02746064_01824"/>
<gene>
    <name evidence="13" type="primary">addA</name>
    <name evidence="17" type="ORF">SAMN02746064_01824</name>
</gene>
<dbReference type="RefSeq" id="WP_073271261.1">
    <property type="nucleotide sequence ID" value="NZ_FQTU01000013.1"/>
</dbReference>
<dbReference type="InterPro" id="IPR038726">
    <property type="entry name" value="PDDEXK_AddAB-type"/>
</dbReference>
<keyword evidence="5 13" id="KW-0347">Helicase</keyword>
<keyword evidence="1 13" id="KW-0540">Nuclease</keyword>
<evidence type="ECO:0000259" key="16">
    <source>
        <dbReference type="PROSITE" id="PS51217"/>
    </source>
</evidence>
<keyword evidence="3 13" id="KW-0227">DNA damage</keyword>
<evidence type="ECO:0000256" key="3">
    <source>
        <dbReference type="ARBA" id="ARBA00022763"/>
    </source>
</evidence>
<dbReference type="GO" id="GO:0016887">
    <property type="term" value="F:ATP hydrolysis activity"/>
    <property type="evidence" value="ECO:0007669"/>
    <property type="project" value="RHEA"/>
</dbReference>
<dbReference type="PROSITE" id="PS51217">
    <property type="entry name" value="UVRD_HELICASE_CTER"/>
    <property type="match status" value="1"/>
</dbReference>
<keyword evidence="7 13" id="KW-0067">ATP-binding</keyword>
<dbReference type="GO" id="GO:0003690">
    <property type="term" value="F:double-stranded DNA binding"/>
    <property type="evidence" value="ECO:0007669"/>
    <property type="project" value="UniProtKB-UniRule"/>
</dbReference>
<dbReference type="InterPro" id="IPR000212">
    <property type="entry name" value="DNA_helicase_UvrD/REP"/>
</dbReference>
<dbReference type="GO" id="GO:0000724">
    <property type="term" value="P:double-strand break repair via homologous recombination"/>
    <property type="evidence" value="ECO:0007669"/>
    <property type="project" value="UniProtKB-UniRule"/>
</dbReference>
<evidence type="ECO:0000256" key="8">
    <source>
        <dbReference type="ARBA" id="ARBA00023125"/>
    </source>
</evidence>
<dbReference type="AlphaFoldDB" id="A0A1M4YNB0"/>
<keyword evidence="18" id="KW-1185">Reference proteome</keyword>
<evidence type="ECO:0000256" key="13">
    <source>
        <dbReference type="HAMAP-Rule" id="MF_01451"/>
    </source>
</evidence>
<name>A0A1M4YNB0_9FIRM</name>
<evidence type="ECO:0000256" key="10">
    <source>
        <dbReference type="ARBA" id="ARBA00023235"/>
    </source>
</evidence>
<dbReference type="InterPro" id="IPR011335">
    <property type="entry name" value="Restrct_endonuc-II-like"/>
</dbReference>
<dbReference type="InterPro" id="IPR011604">
    <property type="entry name" value="PDDEXK-like_dom_sf"/>
</dbReference>
<dbReference type="Pfam" id="PF00580">
    <property type="entry name" value="UvrD-helicase"/>
    <property type="match status" value="1"/>
</dbReference>
<evidence type="ECO:0000313" key="18">
    <source>
        <dbReference type="Proteomes" id="UP000184251"/>
    </source>
</evidence>
<dbReference type="GO" id="GO:0033202">
    <property type="term" value="C:DNA helicase complex"/>
    <property type="evidence" value="ECO:0007669"/>
    <property type="project" value="TreeGrafter"/>
</dbReference>
<dbReference type="InterPro" id="IPR014152">
    <property type="entry name" value="AddA"/>
</dbReference>
<dbReference type="GO" id="GO:0008408">
    <property type="term" value="F:3'-5' exonuclease activity"/>
    <property type="evidence" value="ECO:0007669"/>
    <property type="project" value="UniProtKB-UniRule"/>
</dbReference>
<comment type="subunit">
    <text evidence="13">Heterodimer of AddA and AddB/RexB.</text>
</comment>
<accession>A0A1M4YNB0</accession>
<dbReference type="InterPro" id="IPR027417">
    <property type="entry name" value="P-loop_NTPase"/>
</dbReference>
<keyword evidence="2 13" id="KW-0547">Nucleotide-binding</keyword>
<dbReference type="EC" id="5.6.2.4" evidence="13"/>
<keyword evidence="4 13" id="KW-0378">Hydrolase</keyword>
<dbReference type="SUPFAM" id="SSF52980">
    <property type="entry name" value="Restriction endonuclease-like"/>
    <property type="match status" value="1"/>
</dbReference>
<comment type="similarity">
    <text evidence="13">Belongs to the helicase family. AddA subfamily.</text>
</comment>
<dbReference type="Pfam" id="PF13361">
    <property type="entry name" value="UvrD_C"/>
    <property type="match status" value="1"/>
</dbReference>
<evidence type="ECO:0000313" key="17">
    <source>
        <dbReference type="EMBL" id="SHF07294.1"/>
    </source>
</evidence>
<dbReference type="Pfam" id="PF12705">
    <property type="entry name" value="PDDEXK_1"/>
    <property type="match status" value="1"/>
</dbReference>
<dbReference type="NCBIfam" id="TIGR02785">
    <property type="entry name" value="addA_Gpos"/>
    <property type="match status" value="1"/>
</dbReference>
<evidence type="ECO:0000256" key="1">
    <source>
        <dbReference type="ARBA" id="ARBA00022722"/>
    </source>
</evidence>
<evidence type="ECO:0000256" key="6">
    <source>
        <dbReference type="ARBA" id="ARBA00022839"/>
    </source>
</evidence>
<evidence type="ECO:0000256" key="4">
    <source>
        <dbReference type="ARBA" id="ARBA00022801"/>
    </source>
</evidence>
<dbReference type="PANTHER" id="PTHR11070">
    <property type="entry name" value="UVRD / RECB / PCRA DNA HELICASE FAMILY MEMBER"/>
    <property type="match status" value="1"/>
</dbReference>
<dbReference type="PROSITE" id="PS51198">
    <property type="entry name" value="UVRD_HELICASE_ATP_BIND"/>
    <property type="match status" value="1"/>
</dbReference>
<keyword evidence="9 13" id="KW-0234">DNA repair</keyword>
<dbReference type="Gene3D" id="3.40.50.300">
    <property type="entry name" value="P-loop containing nucleotide triphosphate hydrolases"/>
    <property type="match status" value="4"/>
</dbReference>
<sequence>MADWTKAQERAIESREKSLLVSAAAGSGKTAVLVERIIRLVVDDRVDVEKLLVVTFTKAAAEEMKQRISSTLVKKMSEATGEERGFINRQINALPFASISTIHSFCSSVVRRYYHVIDIDPALKVGNETVLLILRQRAMEELFEQEYEQEDEEFIKLMESFGNDRRDDRLREMVEKVYGFLMNRPDPKAWGRKVVDSFGVDMQGFDRGSYYVFFAQSTKVKLEHAALLLTRALEDLKGTDNFEKTSAVVQDELNNVKALINSLENGFSAFRKVLDSVGFARLIIKTEDADLKEKIKQSRDEAKDIAKKLIEKFGYEDAETMVENLNEMKSRAAFLIKMAERFEEIYSRMKREKSIMDFNDLEHFCMKILANDEVANQLREEYRYVFIDEYQDSNQIQDVIASRIQRENNLFLVGDVKQSIYRFRLSDPTLFIQKSLVYESADSSINELLHLNTNFRSRSTIIDFINYVFERTMCSYVGEMDYTEKEKLNPGLILPEMECDKTEIYLISNDLEKDDSEEEEEIEEMKLEELEAKVIASKIKSLMGTEIFDAKKQEYRKLGYRDIVVLLRTVKKKGQIYQEVLMENGIPVYAESGTGYFDTLEISLLLDVLRVIDNRRQDIPLLSVMRSPVFKFTIDEIISIREAAKGKSMVEALLKASENPEEALQEKAQGMLSVIARWKKQSRVMPLDRFLWSILVETDYYGYVGALPGGVQRQANIRMLVDRAKEFADSSMKGLFNFVKFVEELKNTKTDLTGAKVLGAMDDVVRIMSIHKSKGLEFPVVFVGGMNKNFNMLDIQQSLILHKDLGLSMEYVNLDERRYCETIYKSIAKEKTALEVLSEEMRVLYVAMTRARDKLIMVGSGKRLDSKIEGWAKPLSAYTVSKAKTYLDWVLGALLGYEEAIVLAKQGAYESEMVKIEKISMDSIARVESEQDRYINKISDYFAALEDTTGQVPPQIIERLEWSYPWEREITLPSKMSVTDMKRFKRTKNLIKTSEELKTPIFLQREKTKKASEIGSANHFVMQHLNLERIKHSGDMADEINLQLSGLFKSERLDVSFEGKINVGAIVAFFANTLGKRMIESPKIYREQTFNLEIKESELYEGGSPDESVLVQGMIDCFFREENHWILIDYKSDYFASEKQKADILDKYKDQIAVYAKAIEKITGKRVKESYLYLLHSNEALPVTT</sequence>
<dbReference type="PANTHER" id="PTHR11070:SF48">
    <property type="entry name" value="ATP-DEPENDENT HELICASE_NUCLEASE SUBUNIT A"/>
    <property type="match status" value="1"/>
</dbReference>
<feature type="domain" description="UvrD-like helicase ATP-binding" evidence="15">
    <location>
        <begin position="2"/>
        <end position="458"/>
    </location>
</feature>
<dbReference type="SUPFAM" id="SSF52540">
    <property type="entry name" value="P-loop containing nucleoside triphosphate hydrolases"/>
    <property type="match status" value="1"/>
</dbReference>
<dbReference type="GO" id="GO:0043138">
    <property type="term" value="F:3'-5' DNA helicase activity"/>
    <property type="evidence" value="ECO:0007669"/>
    <property type="project" value="UniProtKB-UniRule"/>
</dbReference>